<dbReference type="AlphaFoldDB" id="A7N8G9"/>
<dbReference type="KEGG" id="vha:VIBHAR_05962"/>
<dbReference type="PATRIC" id="fig|338187.36.peg.4831"/>
<proteinExistence type="predicted"/>
<evidence type="ECO:0000313" key="2">
    <source>
        <dbReference type="EMBL" id="ABU73855.1"/>
    </source>
</evidence>
<sequence length="43" mass="5122">MRDARGKKDNGGKSVESRRDEGEKQGWWFRVHLTDFYDFLTSD</sequence>
<reference evidence="2 3" key="1">
    <citation type="submission" date="2007-08" db="EMBL/GenBank/DDBJ databases">
        <authorList>
            <consortium name="The Vibrio harveyi Genome Sequencing Project"/>
            <person name="Bassler B."/>
            <person name="Clifton S.W."/>
            <person name="Fulton L."/>
            <person name="Delehaunty K."/>
            <person name="Fronick C."/>
            <person name="Harrison M."/>
            <person name="Markivic C."/>
            <person name="Fulton R."/>
            <person name="Tin-Wollam A.-M."/>
            <person name="Shah N."/>
            <person name="Pepin K."/>
            <person name="Nash W."/>
            <person name="Thiruvilangam P."/>
            <person name="Bhonagiri V."/>
            <person name="Waters C."/>
            <person name="Tu K.C."/>
            <person name="Irgon J."/>
            <person name="Wilson R.K."/>
        </authorList>
    </citation>
    <scope>NUCLEOTIDE SEQUENCE [LARGE SCALE GENOMIC DNA]</scope>
    <source>
        <strain evidence="3">ATCC BAA-1116 / BB120</strain>
    </source>
</reference>
<protein>
    <submittedName>
        <fullName evidence="2">Uncharacterized protein</fullName>
    </submittedName>
</protein>
<evidence type="ECO:0000256" key="1">
    <source>
        <dbReference type="SAM" id="MobiDB-lite"/>
    </source>
</evidence>
<evidence type="ECO:0000313" key="3">
    <source>
        <dbReference type="Proteomes" id="UP000008152"/>
    </source>
</evidence>
<dbReference type="EMBL" id="CP000790">
    <property type="protein sequence ID" value="ABU73855.1"/>
    <property type="molecule type" value="Genomic_DNA"/>
</dbReference>
<feature type="region of interest" description="Disordered" evidence="1">
    <location>
        <begin position="1"/>
        <end position="22"/>
    </location>
</feature>
<name>A7N8G9_VIBC1</name>
<dbReference type="Proteomes" id="UP000008152">
    <property type="component" value="Chromosome II"/>
</dbReference>
<accession>A7N8G9</accession>
<gene>
    <name evidence="2" type="ordered locus">VIBHAR_05962</name>
</gene>
<organism evidence="2 3">
    <name type="scientific">Vibrio campbellii (strain ATCC BAA-1116)</name>
    <dbReference type="NCBI Taxonomy" id="2902295"/>
    <lineage>
        <taxon>Bacteria</taxon>
        <taxon>Pseudomonadati</taxon>
        <taxon>Pseudomonadota</taxon>
        <taxon>Gammaproteobacteria</taxon>
        <taxon>Vibrionales</taxon>
        <taxon>Vibrionaceae</taxon>
        <taxon>Vibrio</taxon>
    </lineage>
</organism>